<comment type="caution">
    <text evidence="9">The sequence shown here is derived from an EMBL/GenBank/DDBJ whole genome shotgun (WGS) entry which is preliminary data.</text>
</comment>
<evidence type="ECO:0000256" key="3">
    <source>
        <dbReference type="ARBA" id="ARBA00022801"/>
    </source>
</evidence>
<dbReference type="GO" id="GO:0051603">
    <property type="term" value="P:proteolysis involved in protein catabolic process"/>
    <property type="evidence" value="ECO:0007669"/>
    <property type="project" value="TreeGrafter"/>
</dbReference>
<evidence type="ECO:0000256" key="4">
    <source>
        <dbReference type="ARBA" id="ARBA00022833"/>
    </source>
</evidence>
<feature type="transmembrane region" description="Helical" evidence="7">
    <location>
        <begin position="92"/>
        <end position="116"/>
    </location>
</feature>
<dbReference type="PANTHER" id="PTHR22726">
    <property type="entry name" value="METALLOENDOPEPTIDASE OMA1"/>
    <property type="match status" value="1"/>
</dbReference>
<dbReference type="Pfam" id="PF01435">
    <property type="entry name" value="Peptidase_M48"/>
    <property type="match status" value="1"/>
</dbReference>
<dbReference type="Proteomes" id="UP001155483">
    <property type="component" value="Unassembled WGS sequence"/>
</dbReference>
<accession>A0A9X3B7L7</accession>
<name>A0A9X3B7L7_9BACT</name>
<reference evidence="9" key="2">
    <citation type="submission" date="2023-04" db="EMBL/GenBank/DDBJ databases">
        <title>Paracnuella aquatica gen. nov., sp. nov., a member of the family Chitinophagaceae isolated from a hot spring.</title>
        <authorList>
            <person name="Wang C."/>
        </authorList>
    </citation>
    <scope>NUCLEOTIDE SEQUENCE</scope>
    <source>
        <strain evidence="9">LB-8</strain>
    </source>
</reference>
<sequence length="347" mass="39426">MSHYNATYYYNTIEYPAKISFENDKLVIQFDVAQNAVFWFYDQVRTDQTPQAFYYPGYPLQSLVVLSKELSDELSSRIEQHKKKLSGRKTGLVVKLFLAVIAFVLLAYFFLLPWLASAMASSFPLRYEEQMGDGIYASIKNDYEVDAQKTAYINEFFKELHFPSKYDVRITVVKSEVANAFALPGGNIVVHDQIIAGIGSYEELAALLTHEFTHVENRHSLRAMFRQLSGRVFIGLLLGDASAVSAILVGNAELLKSLSYSRSLEKEADEGGAQLLAQRNIDCNGFVRLFQYLKKESKGPEPSEWLSSHPELDNRIRNIRKQSLCKQSSPVQNMQLKTLFLKLKTAE</sequence>
<dbReference type="AlphaFoldDB" id="A0A9X3B7L7"/>
<keyword evidence="2" id="KW-0479">Metal-binding</keyword>
<dbReference type="EMBL" id="JAOTIF010000002">
    <property type="protein sequence ID" value="MCU7548616.1"/>
    <property type="molecule type" value="Genomic_DNA"/>
</dbReference>
<dbReference type="InterPro" id="IPR051156">
    <property type="entry name" value="Mito/Outer_Membr_Metalloprot"/>
</dbReference>
<reference evidence="9" key="1">
    <citation type="submission" date="2022-09" db="EMBL/GenBank/DDBJ databases">
        <authorList>
            <person name="Yuan C."/>
            <person name="Ke Z."/>
        </authorList>
    </citation>
    <scope>NUCLEOTIDE SEQUENCE</scope>
    <source>
        <strain evidence="9">LB-8</strain>
    </source>
</reference>
<feature type="domain" description="Peptidase M48" evidence="8">
    <location>
        <begin position="151"/>
        <end position="321"/>
    </location>
</feature>
<comment type="similarity">
    <text evidence="6">Belongs to the peptidase M48 family.</text>
</comment>
<keyword evidence="1 6" id="KW-0645">Protease</keyword>
<proteinExistence type="inferred from homology"/>
<keyword evidence="4 6" id="KW-0862">Zinc</keyword>
<keyword evidence="10" id="KW-1185">Reference proteome</keyword>
<comment type="cofactor">
    <cofactor evidence="6">
        <name>Zn(2+)</name>
        <dbReference type="ChEBI" id="CHEBI:29105"/>
    </cofactor>
    <text evidence="6">Binds 1 zinc ion per subunit.</text>
</comment>
<dbReference type="Gene3D" id="3.30.2010.10">
    <property type="entry name" value="Metalloproteases ('zincins'), catalytic domain"/>
    <property type="match status" value="1"/>
</dbReference>
<dbReference type="GO" id="GO:0046872">
    <property type="term" value="F:metal ion binding"/>
    <property type="evidence" value="ECO:0007669"/>
    <property type="project" value="UniProtKB-KW"/>
</dbReference>
<keyword evidence="3 6" id="KW-0378">Hydrolase</keyword>
<dbReference type="CDD" id="cd07332">
    <property type="entry name" value="M48C_Oma1_like"/>
    <property type="match status" value="1"/>
</dbReference>
<dbReference type="RefSeq" id="WP_279296061.1">
    <property type="nucleotide sequence ID" value="NZ_JAOTIF010000002.1"/>
</dbReference>
<evidence type="ECO:0000313" key="9">
    <source>
        <dbReference type="EMBL" id="MCU7548616.1"/>
    </source>
</evidence>
<evidence type="ECO:0000313" key="10">
    <source>
        <dbReference type="Proteomes" id="UP001155483"/>
    </source>
</evidence>
<evidence type="ECO:0000256" key="5">
    <source>
        <dbReference type="ARBA" id="ARBA00023049"/>
    </source>
</evidence>
<dbReference type="GO" id="GO:0004222">
    <property type="term" value="F:metalloendopeptidase activity"/>
    <property type="evidence" value="ECO:0007669"/>
    <property type="project" value="InterPro"/>
</dbReference>
<keyword evidence="5 6" id="KW-0482">Metalloprotease</keyword>
<keyword evidence="7" id="KW-1133">Transmembrane helix</keyword>
<dbReference type="GO" id="GO:0016020">
    <property type="term" value="C:membrane"/>
    <property type="evidence" value="ECO:0007669"/>
    <property type="project" value="TreeGrafter"/>
</dbReference>
<evidence type="ECO:0000256" key="6">
    <source>
        <dbReference type="RuleBase" id="RU003983"/>
    </source>
</evidence>
<keyword evidence="7" id="KW-0812">Transmembrane</keyword>
<evidence type="ECO:0000259" key="8">
    <source>
        <dbReference type="Pfam" id="PF01435"/>
    </source>
</evidence>
<dbReference type="PANTHER" id="PTHR22726:SF24">
    <property type="entry name" value="M48 FAMILY METALLOPEPTIDASE"/>
    <property type="match status" value="1"/>
</dbReference>
<evidence type="ECO:0000256" key="7">
    <source>
        <dbReference type="SAM" id="Phobius"/>
    </source>
</evidence>
<evidence type="ECO:0000256" key="2">
    <source>
        <dbReference type="ARBA" id="ARBA00022723"/>
    </source>
</evidence>
<gene>
    <name evidence="9" type="ORF">OCK74_05780</name>
</gene>
<protein>
    <submittedName>
        <fullName evidence="9">M48 family metallopeptidase</fullName>
    </submittedName>
</protein>
<dbReference type="InterPro" id="IPR001915">
    <property type="entry name" value="Peptidase_M48"/>
</dbReference>
<organism evidence="9 10">
    <name type="scientific">Paraflavisolibacter caeni</name>
    <dbReference type="NCBI Taxonomy" id="2982496"/>
    <lineage>
        <taxon>Bacteria</taxon>
        <taxon>Pseudomonadati</taxon>
        <taxon>Bacteroidota</taxon>
        <taxon>Chitinophagia</taxon>
        <taxon>Chitinophagales</taxon>
        <taxon>Chitinophagaceae</taxon>
        <taxon>Paraflavisolibacter</taxon>
    </lineage>
</organism>
<evidence type="ECO:0000256" key="1">
    <source>
        <dbReference type="ARBA" id="ARBA00022670"/>
    </source>
</evidence>
<keyword evidence="7" id="KW-0472">Membrane</keyword>